<dbReference type="RefSeq" id="XP_073393086.1">
    <property type="nucleotide sequence ID" value="XM_073536985.1"/>
</dbReference>
<dbReference type="InterPro" id="IPR029055">
    <property type="entry name" value="Ntn_hydrolases_N"/>
</dbReference>
<dbReference type="PaxDb" id="3218-PP1S51_214V6.1"/>
<evidence type="ECO:0000313" key="5">
    <source>
        <dbReference type="EMBL" id="PNR46268.1"/>
    </source>
</evidence>
<gene>
    <name evidence="6" type="primary">LOC112288011</name>
    <name evidence="5" type="ORF">PHYPA_013387</name>
</gene>
<comment type="subunit">
    <text evidence="1">Heterotetramer of two alpha and two beta chains arranged as a dimer of alpha/beta heterodimers.</text>
</comment>
<reference evidence="5 7" key="1">
    <citation type="journal article" date="2008" name="Science">
        <title>The Physcomitrella genome reveals evolutionary insights into the conquest of land by plants.</title>
        <authorList>
            <person name="Rensing S."/>
            <person name="Lang D."/>
            <person name="Zimmer A."/>
            <person name="Terry A."/>
            <person name="Salamov A."/>
            <person name="Shapiro H."/>
            <person name="Nishiyama T."/>
            <person name="Perroud P.-F."/>
            <person name="Lindquist E."/>
            <person name="Kamisugi Y."/>
            <person name="Tanahashi T."/>
            <person name="Sakakibara K."/>
            <person name="Fujita T."/>
            <person name="Oishi K."/>
            <person name="Shin-I T."/>
            <person name="Kuroki Y."/>
            <person name="Toyoda A."/>
            <person name="Suzuki Y."/>
            <person name="Hashimoto A."/>
            <person name="Yamaguchi K."/>
            <person name="Sugano A."/>
            <person name="Kohara Y."/>
            <person name="Fujiyama A."/>
            <person name="Anterola A."/>
            <person name="Aoki S."/>
            <person name="Ashton N."/>
            <person name="Barbazuk W.B."/>
            <person name="Barker E."/>
            <person name="Bennetzen J."/>
            <person name="Bezanilla M."/>
            <person name="Blankenship R."/>
            <person name="Cho S.H."/>
            <person name="Dutcher S."/>
            <person name="Estelle M."/>
            <person name="Fawcett J.A."/>
            <person name="Gundlach H."/>
            <person name="Hanada K."/>
            <person name="Heyl A."/>
            <person name="Hicks K.A."/>
            <person name="Hugh J."/>
            <person name="Lohr M."/>
            <person name="Mayer K."/>
            <person name="Melkozernov A."/>
            <person name="Murata T."/>
            <person name="Nelson D."/>
            <person name="Pils B."/>
            <person name="Prigge M."/>
            <person name="Reiss B."/>
            <person name="Renner T."/>
            <person name="Rombauts S."/>
            <person name="Rushton P."/>
            <person name="Sanderfoot A."/>
            <person name="Schween G."/>
            <person name="Shiu S.-H."/>
            <person name="Stueber K."/>
            <person name="Theodoulou F.L."/>
            <person name="Tu H."/>
            <person name="Van de Peer Y."/>
            <person name="Verrier P.J."/>
            <person name="Waters E."/>
            <person name="Wood A."/>
            <person name="Yang L."/>
            <person name="Cove D."/>
            <person name="Cuming A."/>
            <person name="Hasebe M."/>
            <person name="Lucas S."/>
            <person name="Mishler D.B."/>
            <person name="Reski R."/>
            <person name="Grigoriev I."/>
            <person name="Quatrano R.S."/>
            <person name="Boore J.L."/>
        </authorList>
    </citation>
    <scope>NUCLEOTIDE SEQUENCE [LARGE SCALE GENOMIC DNA]</scope>
    <source>
        <strain evidence="6 7">cv. Gransden 2004</strain>
    </source>
</reference>
<evidence type="ECO:0000313" key="6">
    <source>
        <dbReference type="EnsemblPlants" id="Pp3c10_3850V3.1"/>
    </source>
</evidence>
<dbReference type="OrthoDB" id="77601at2759"/>
<evidence type="ECO:0000256" key="4">
    <source>
        <dbReference type="SAM" id="MobiDB-lite"/>
    </source>
</evidence>
<dbReference type="EnsemblPlants" id="Pp3c10_3850V3.3">
    <property type="protein sequence ID" value="Pp3c10_3850V3.3"/>
    <property type="gene ID" value="Pp3c10_3850"/>
</dbReference>
<dbReference type="GO" id="GO:0051604">
    <property type="term" value="P:protein maturation"/>
    <property type="evidence" value="ECO:0000318"/>
    <property type="project" value="GO_Central"/>
</dbReference>
<reference evidence="5 7" key="2">
    <citation type="journal article" date="2018" name="Plant J.">
        <title>The Physcomitrella patens chromosome-scale assembly reveals moss genome structure and evolution.</title>
        <authorList>
            <person name="Lang D."/>
            <person name="Ullrich K.K."/>
            <person name="Murat F."/>
            <person name="Fuchs J."/>
            <person name="Jenkins J."/>
            <person name="Haas F.B."/>
            <person name="Piednoel M."/>
            <person name="Gundlach H."/>
            <person name="Van Bel M."/>
            <person name="Meyberg R."/>
            <person name="Vives C."/>
            <person name="Morata J."/>
            <person name="Symeonidi A."/>
            <person name="Hiss M."/>
            <person name="Muchero W."/>
            <person name="Kamisugi Y."/>
            <person name="Saleh O."/>
            <person name="Blanc G."/>
            <person name="Decker E.L."/>
            <person name="van Gessel N."/>
            <person name="Grimwood J."/>
            <person name="Hayes R.D."/>
            <person name="Graham S.W."/>
            <person name="Gunter L.E."/>
            <person name="McDaniel S.F."/>
            <person name="Hoernstein S.N.W."/>
            <person name="Larsson A."/>
            <person name="Li F.W."/>
            <person name="Perroud P.F."/>
            <person name="Phillips J."/>
            <person name="Ranjan P."/>
            <person name="Rokshar D.S."/>
            <person name="Rothfels C.J."/>
            <person name="Schneider L."/>
            <person name="Shu S."/>
            <person name="Stevenson D.W."/>
            <person name="Thummler F."/>
            <person name="Tillich M."/>
            <person name="Villarreal Aguilar J.C."/>
            <person name="Widiez T."/>
            <person name="Wong G.K."/>
            <person name="Wymore A."/>
            <person name="Zhang Y."/>
            <person name="Zimmer A.D."/>
            <person name="Quatrano R.S."/>
            <person name="Mayer K.F.X."/>
            <person name="Goodstein D."/>
            <person name="Casacuberta J.M."/>
            <person name="Vandepoele K."/>
            <person name="Reski R."/>
            <person name="Cuming A.C."/>
            <person name="Tuskan G.A."/>
            <person name="Maumus F."/>
            <person name="Salse J."/>
            <person name="Schmutz J."/>
            <person name="Rensing S.A."/>
        </authorList>
    </citation>
    <scope>NUCLEOTIDE SEQUENCE [LARGE SCALE GENOMIC DNA]</scope>
    <source>
        <strain evidence="6 7">cv. Gransden 2004</strain>
    </source>
</reference>
<dbReference type="GO" id="GO:0004298">
    <property type="term" value="F:threonine-type endopeptidase activity"/>
    <property type="evidence" value="ECO:0000318"/>
    <property type="project" value="GO_Central"/>
</dbReference>
<evidence type="ECO:0000313" key="7">
    <source>
        <dbReference type="Proteomes" id="UP000006727"/>
    </source>
</evidence>
<dbReference type="CDD" id="cd04514">
    <property type="entry name" value="Taspase1_like"/>
    <property type="match status" value="1"/>
</dbReference>
<dbReference type="OMA" id="RLWCAFT"/>
<dbReference type="FunFam" id="3.60.20.30:FF:000004">
    <property type="entry name" value="Putative threonine aspartase isoform A"/>
    <property type="match status" value="1"/>
</dbReference>
<organism evidence="5">
    <name type="scientific">Physcomitrium patens</name>
    <name type="common">Spreading-leaved earth moss</name>
    <name type="synonym">Physcomitrella patens</name>
    <dbReference type="NCBI Taxonomy" id="3218"/>
    <lineage>
        <taxon>Eukaryota</taxon>
        <taxon>Viridiplantae</taxon>
        <taxon>Streptophyta</taxon>
        <taxon>Embryophyta</taxon>
        <taxon>Bryophyta</taxon>
        <taxon>Bryophytina</taxon>
        <taxon>Bryopsida</taxon>
        <taxon>Funariidae</taxon>
        <taxon>Funariales</taxon>
        <taxon>Funariaceae</taxon>
        <taxon>Physcomitrium</taxon>
    </lineage>
</organism>
<dbReference type="Proteomes" id="UP000006727">
    <property type="component" value="Chromosome 10"/>
</dbReference>
<name>A0A2K1JXL7_PHYPA</name>
<dbReference type="Gramene" id="Pp3c10_3850V3.4">
    <property type="protein sequence ID" value="Pp3c10_3850V3.4"/>
    <property type="gene ID" value="Pp3c10_3850"/>
</dbReference>
<dbReference type="Gramene" id="Pp3c10_3850V3.5">
    <property type="protein sequence ID" value="Pp3c10_3850V3.5"/>
    <property type="gene ID" value="Pp3c10_3850"/>
</dbReference>
<proteinExistence type="predicted"/>
<accession>A0A2K1JXL7</accession>
<dbReference type="STRING" id="3218.A0A2K1JXL7"/>
<dbReference type="EnsemblPlants" id="Pp3c10_3850V3.2">
    <property type="protein sequence ID" value="Pp3c10_3850V3.2"/>
    <property type="gene ID" value="Pp3c10_3850"/>
</dbReference>
<dbReference type="EnsemblPlants" id="Pp3c10_3850V3.1">
    <property type="protein sequence ID" value="Pp3c10_3850V3.1"/>
    <property type="gene ID" value="Pp3c10_3850"/>
</dbReference>
<dbReference type="EMBL" id="ABEU02000010">
    <property type="protein sequence ID" value="PNR46268.1"/>
    <property type="molecule type" value="Genomic_DNA"/>
</dbReference>
<evidence type="ECO:0000256" key="1">
    <source>
        <dbReference type="ARBA" id="ARBA00011601"/>
    </source>
</evidence>
<dbReference type="Gramene" id="Pp3c10_3850V3.3">
    <property type="protein sequence ID" value="Pp3c10_3850V3.3"/>
    <property type="gene ID" value="Pp3c10_3850"/>
</dbReference>
<sequence>MSMSGDEHEGVGGEKNPSDEDQRGKDLCIGFGPMEGQGGGGVIRKGQGSFFVAVHVGAGFHSEKKAKAYQLAMRRACQAAAAVLSGETVSCLDAVAAAIRVLEDDEVTNAGRGSNLTEDGHVECDASVMDGHSGAFGAVGAVPGVRNAIDVAMQLAKESRKGTLPLGRTPPVFLVGDGAREWAIRHGLADESVSGEIENWLITKKAHEQWKKYKQCLAMTIPTAERDSMSDAHLIGVEDEKSREDVVLDTVGAVCVDREGNIAAGASSGGIAMKVKGRVGLAATYGSGCWATPKEIFGTSVGCTVSGAGEQLMRGLAAYRCSALATTLQEGPGHACETTLRSVIEKGHAFGGKDDAGVLFLQSNCDSTQTVELVAVFSSSSFGIGYYGSSMNKPKTKILRRLPRDDSVSVFAQNFKIHTPATRISISSLL</sequence>
<keyword evidence="7" id="KW-1185">Reference proteome</keyword>
<dbReference type="SUPFAM" id="SSF56235">
    <property type="entry name" value="N-terminal nucleophile aminohydrolases (Ntn hydrolases)"/>
    <property type="match status" value="1"/>
</dbReference>
<feature type="region of interest" description="Disordered" evidence="4">
    <location>
        <begin position="1"/>
        <end position="27"/>
    </location>
</feature>
<dbReference type="EnsemblPlants" id="Pp3c10_3850V3.4">
    <property type="protein sequence ID" value="Pp3c10_3850V3.4"/>
    <property type="gene ID" value="Pp3c10_3850"/>
</dbReference>
<feature type="compositionally biased region" description="Basic and acidic residues" evidence="4">
    <location>
        <begin position="1"/>
        <end position="26"/>
    </location>
</feature>
<feature type="site" description="Cleavage; by autolysis" evidence="3">
    <location>
        <begin position="249"/>
        <end position="250"/>
    </location>
</feature>
<dbReference type="Gramene" id="Pp3c10_3850V3.1">
    <property type="protein sequence ID" value="Pp3c10_3850V3.1"/>
    <property type="gene ID" value="Pp3c10_3850"/>
</dbReference>
<dbReference type="Gramene" id="Pp3c10_3850V3.2">
    <property type="protein sequence ID" value="Pp3c10_3850V3.2"/>
    <property type="gene ID" value="Pp3c10_3850"/>
</dbReference>
<protein>
    <submittedName>
        <fullName evidence="5 6">Uncharacterized protein</fullName>
    </submittedName>
</protein>
<dbReference type="PANTHER" id="PTHR10188">
    <property type="entry name" value="L-ASPARAGINASE"/>
    <property type="match status" value="1"/>
</dbReference>
<dbReference type="InterPro" id="IPR037464">
    <property type="entry name" value="Taspase1"/>
</dbReference>
<dbReference type="PANTHER" id="PTHR10188:SF8">
    <property type="entry name" value="THREONINE ASPARTASE 1"/>
    <property type="match status" value="1"/>
</dbReference>
<dbReference type="Gene3D" id="3.60.20.30">
    <property type="entry name" value="(Glycosyl)asparaginase"/>
    <property type="match status" value="1"/>
</dbReference>
<evidence type="ECO:0000256" key="2">
    <source>
        <dbReference type="PIRSR" id="PIRSR600246-1"/>
    </source>
</evidence>
<dbReference type="InterPro" id="IPR000246">
    <property type="entry name" value="Peptidase_T2"/>
</dbReference>
<dbReference type="GeneID" id="112288011"/>
<evidence type="ECO:0000256" key="3">
    <source>
        <dbReference type="PIRSR" id="PIRSR600246-3"/>
    </source>
</evidence>
<reference evidence="6" key="3">
    <citation type="submission" date="2020-12" db="UniProtKB">
        <authorList>
            <consortium name="EnsemblPlants"/>
        </authorList>
    </citation>
    <scope>IDENTIFICATION</scope>
</reference>
<dbReference type="EnsemblPlants" id="Pp3c10_3850V3.5">
    <property type="protein sequence ID" value="Pp3c10_3850V3.5"/>
    <property type="gene ID" value="Pp3c10_3850"/>
</dbReference>
<dbReference type="GO" id="GO:0005737">
    <property type="term" value="C:cytoplasm"/>
    <property type="evidence" value="ECO:0000318"/>
    <property type="project" value="GO_Central"/>
</dbReference>
<dbReference type="AlphaFoldDB" id="A0A2K1JXL7"/>
<feature type="active site" description="Nucleophile" evidence="2">
    <location>
        <position position="250"/>
    </location>
</feature>
<dbReference type="Pfam" id="PF01112">
    <property type="entry name" value="Asparaginase_2"/>
    <property type="match status" value="1"/>
</dbReference>